<sequence>MGNRPLLFIKAPPAFFIDINSDSTPVLVDVIEEIVVEEETEQVESIEPVESLEPVIEDAEVRRKKERLKFLSAPFQQKAYQPLQFSLSDGRIIEGIVDRVMQDEVILKSYTGVVYPTKINELVEIKWRGKVF</sequence>
<dbReference type="AlphaFoldDB" id="A0A0M0LEN3"/>
<protein>
    <submittedName>
        <fullName evidence="1">Uncharacterized protein</fullName>
    </submittedName>
</protein>
<gene>
    <name evidence="1" type="ORF">AMD00_14435</name>
</gene>
<organism evidence="1 2">
    <name type="scientific">Viridibacillus arvi</name>
    <dbReference type="NCBI Taxonomy" id="263475"/>
    <lineage>
        <taxon>Bacteria</taxon>
        <taxon>Bacillati</taxon>
        <taxon>Bacillota</taxon>
        <taxon>Bacilli</taxon>
        <taxon>Bacillales</taxon>
        <taxon>Caryophanaceae</taxon>
        <taxon>Viridibacillus</taxon>
    </lineage>
</organism>
<evidence type="ECO:0000313" key="1">
    <source>
        <dbReference type="EMBL" id="KOO49545.1"/>
    </source>
</evidence>
<dbReference type="GeneID" id="301137295"/>
<dbReference type="EMBL" id="LILB01000005">
    <property type="protein sequence ID" value="KOO49545.1"/>
    <property type="molecule type" value="Genomic_DNA"/>
</dbReference>
<dbReference type="Proteomes" id="UP000036867">
    <property type="component" value="Unassembled WGS sequence"/>
</dbReference>
<name>A0A0M0LEN3_9BACL</name>
<comment type="caution">
    <text evidence="1">The sequence shown here is derived from an EMBL/GenBank/DDBJ whole genome shotgun (WGS) entry which is preliminary data.</text>
</comment>
<reference evidence="2" key="1">
    <citation type="submission" date="2015-08" db="EMBL/GenBank/DDBJ databases">
        <title>Fjat-10028 dsm 16317.</title>
        <authorList>
            <person name="Liu B."/>
            <person name="Wang J."/>
            <person name="Zhu Y."/>
            <person name="Liu G."/>
            <person name="Chen Q."/>
            <person name="Chen Z."/>
            <person name="Lan J."/>
            <person name="Che J."/>
            <person name="Ge C."/>
            <person name="Shi H."/>
            <person name="Pan Z."/>
            <person name="Liu X."/>
        </authorList>
    </citation>
    <scope>NUCLEOTIDE SEQUENCE [LARGE SCALE GENOMIC DNA]</scope>
    <source>
        <strain evidence="2">DSM 16317</strain>
    </source>
</reference>
<dbReference type="OrthoDB" id="2456601at2"/>
<accession>A0A0M0LEN3</accession>
<keyword evidence="2" id="KW-1185">Reference proteome</keyword>
<proteinExistence type="predicted"/>
<dbReference type="RefSeq" id="WP_053417716.1">
    <property type="nucleotide sequence ID" value="NZ_LILB01000005.1"/>
</dbReference>
<evidence type="ECO:0000313" key="2">
    <source>
        <dbReference type="Proteomes" id="UP000036867"/>
    </source>
</evidence>